<evidence type="ECO:0000259" key="1">
    <source>
        <dbReference type="Pfam" id="PF01738"/>
    </source>
</evidence>
<feature type="domain" description="Dienelactone hydrolase" evidence="1">
    <location>
        <begin position="18"/>
        <end position="222"/>
    </location>
</feature>
<dbReference type="RefSeq" id="WP_273936796.1">
    <property type="nucleotide sequence ID" value="NZ_CP097263.1"/>
</dbReference>
<dbReference type="EC" id="3.1.-.-" evidence="2"/>
<dbReference type="InterPro" id="IPR051049">
    <property type="entry name" value="Dienelactone_hydrolase-like"/>
</dbReference>
<dbReference type="EMBL" id="JBHLUD010000013">
    <property type="protein sequence ID" value="MFC0546556.1"/>
    <property type="molecule type" value="Genomic_DNA"/>
</dbReference>
<dbReference type="GO" id="GO:0016787">
    <property type="term" value="F:hydrolase activity"/>
    <property type="evidence" value="ECO:0007669"/>
    <property type="project" value="UniProtKB-KW"/>
</dbReference>
<dbReference type="PANTHER" id="PTHR46623:SF6">
    <property type="entry name" value="ALPHA_BETA-HYDROLASES SUPERFAMILY PROTEIN"/>
    <property type="match status" value="1"/>
</dbReference>
<accession>A0ABV6N3E0</accession>
<sequence length="224" mass="23673">MTETRTENLPLTDGRELRVTAAEPEGAARGGLVLLHEARGVTDTVRLLAGSLAAEGWLVVAPHLYPDADGLADGQPAQLPVESVLADIDVACVWLAERGITPDRTGVIGFDLGGAAALIVATRRAIGAAVSVSGRGILTPLSDGLPSLVEVAHELSCPWLGLYGEQDEQISAEEVDKLRDAAASADVATDVVRVAQANHRFDTDPKASAEAWQRTLNWFDSHLR</sequence>
<dbReference type="Gene3D" id="3.40.50.1820">
    <property type="entry name" value="alpha/beta hydrolase"/>
    <property type="match status" value="1"/>
</dbReference>
<keyword evidence="2" id="KW-0378">Hydrolase</keyword>
<organism evidence="2 3">
    <name type="scientific">Kutzneria chonburiensis</name>
    <dbReference type="NCBI Taxonomy" id="1483604"/>
    <lineage>
        <taxon>Bacteria</taxon>
        <taxon>Bacillati</taxon>
        <taxon>Actinomycetota</taxon>
        <taxon>Actinomycetes</taxon>
        <taxon>Pseudonocardiales</taxon>
        <taxon>Pseudonocardiaceae</taxon>
        <taxon>Kutzneria</taxon>
    </lineage>
</organism>
<name>A0ABV6N3E0_9PSEU</name>
<reference evidence="2 3" key="1">
    <citation type="submission" date="2024-09" db="EMBL/GenBank/DDBJ databases">
        <authorList>
            <person name="Sun Q."/>
            <person name="Mori K."/>
        </authorList>
    </citation>
    <scope>NUCLEOTIDE SEQUENCE [LARGE SCALE GENOMIC DNA]</scope>
    <source>
        <strain evidence="2 3">TBRC 1432</strain>
    </source>
</reference>
<comment type="caution">
    <text evidence="2">The sequence shown here is derived from an EMBL/GenBank/DDBJ whole genome shotgun (WGS) entry which is preliminary data.</text>
</comment>
<dbReference type="InterPro" id="IPR029058">
    <property type="entry name" value="AB_hydrolase_fold"/>
</dbReference>
<keyword evidence="3" id="KW-1185">Reference proteome</keyword>
<protein>
    <submittedName>
        <fullName evidence="2">Dienelactone hydrolase family protein</fullName>
        <ecNumber evidence="2">3.1.-.-</ecNumber>
    </submittedName>
</protein>
<gene>
    <name evidence="2" type="ORF">ACFFH7_33935</name>
</gene>
<evidence type="ECO:0000313" key="3">
    <source>
        <dbReference type="Proteomes" id="UP001589810"/>
    </source>
</evidence>
<dbReference type="Pfam" id="PF01738">
    <property type="entry name" value="DLH"/>
    <property type="match status" value="1"/>
</dbReference>
<dbReference type="Proteomes" id="UP001589810">
    <property type="component" value="Unassembled WGS sequence"/>
</dbReference>
<dbReference type="InterPro" id="IPR002925">
    <property type="entry name" value="Dienelactn_hydro"/>
</dbReference>
<proteinExistence type="predicted"/>
<dbReference type="PANTHER" id="PTHR46623">
    <property type="entry name" value="CARBOXYMETHYLENEBUTENOLIDASE-RELATED"/>
    <property type="match status" value="1"/>
</dbReference>
<dbReference type="SUPFAM" id="SSF53474">
    <property type="entry name" value="alpha/beta-Hydrolases"/>
    <property type="match status" value="1"/>
</dbReference>
<evidence type="ECO:0000313" key="2">
    <source>
        <dbReference type="EMBL" id="MFC0546556.1"/>
    </source>
</evidence>